<feature type="active site" description="Proton donor 2" evidence="6">
    <location>
        <position position="679"/>
    </location>
</feature>
<keyword evidence="3 8" id="KW-1015">Disulfide bond</keyword>
<keyword evidence="14" id="KW-1185">Reference proteome</keyword>
<evidence type="ECO:0000313" key="13">
    <source>
        <dbReference type="EMBL" id="KAG6447266.1"/>
    </source>
</evidence>
<protein>
    <recommendedName>
        <fullName evidence="11">Angiotensin-converting enzyme</fullName>
        <ecNumber evidence="11">3.4.-.-</ecNumber>
    </recommendedName>
</protein>
<dbReference type="GO" id="GO:0016020">
    <property type="term" value="C:membrane"/>
    <property type="evidence" value="ECO:0007669"/>
    <property type="project" value="InterPro"/>
</dbReference>
<feature type="binding site" evidence="9">
    <location>
        <position position="404"/>
    </location>
    <ligand>
        <name>Zn(2+)</name>
        <dbReference type="ChEBI" id="CHEBI:29105"/>
        <label>2</label>
        <note>catalytic</note>
    </ligand>
</feature>
<reference evidence="13" key="2">
    <citation type="submission" date="2020-12" db="EMBL/GenBank/DDBJ databases">
        <authorList>
            <person name="Kanost M."/>
        </authorList>
    </citation>
    <scope>NUCLEOTIDE SEQUENCE</scope>
</reference>
<evidence type="ECO:0000256" key="4">
    <source>
        <dbReference type="ARBA" id="ARBA00023180"/>
    </source>
</evidence>
<evidence type="ECO:0000256" key="8">
    <source>
        <dbReference type="PIRSR" id="PIRSR601548-4"/>
    </source>
</evidence>
<dbReference type="PANTHER" id="PTHR10514">
    <property type="entry name" value="ANGIOTENSIN-CONVERTING ENZYME"/>
    <property type="match status" value="1"/>
</dbReference>
<dbReference type="GO" id="GO:0004180">
    <property type="term" value="F:carboxypeptidase activity"/>
    <property type="evidence" value="ECO:0007669"/>
    <property type="project" value="UniProtKB-KW"/>
</dbReference>
<dbReference type="EMBL" id="JH668342">
    <property type="protein sequence ID" value="KAG6447267.1"/>
    <property type="molecule type" value="Genomic_DNA"/>
</dbReference>
<comment type="caution">
    <text evidence="13">The sequence shown here is derived from an EMBL/GenBank/DDBJ whole genome shotgun (WGS) entry which is preliminary data.</text>
</comment>
<feature type="glycosylation site" description="N-linked (GlcNAc...) asparagine; partial" evidence="5">
    <location>
        <position position="763"/>
    </location>
</feature>
<feature type="signal peptide" evidence="12">
    <location>
        <begin position="1"/>
        <end position="19"/>
    </location>
</feature>
<keyword evidence="2 12" id="KW-0732">Signal</keyword>
<dbReference type="EMBL" id="JH668342">
    <property type="protein sequence ID" value="KAG6447269.1"/>
    <property type="molecule type" value="Genomic_DNA"/>
</dbReference>
<keyword evidence="7 11" id="KW-0862">Zinc</keyword>
<feature type="glycosylation site" description="N-linked (GlcNAc...) asparagine; partial" evidence="5">
    <location>
        <position position="182"/>
    </location>
</feature>
<feature type="binding site" evidence="9">
    <location>
        <position position="408"/>
    </location>
    <ligand>
        <name>Zn(2+)</name>
        <dbReference type="ChEBI" id="CHEBI:29105"/>
        <label>2</label>
        <note>catalytic</note>
    </ligand>
</feature>
<keyword evidence="7 11" id="KW-0479">Metal-binding</keyword>
<dbReference type="PROSITE" id="PS52011">
    <property type="entry name" value="PEPTIDASE_M2"/>
    <property type="match status" value="1"/>
</dbReference>
<dbReference type="Pfam" id="PF01401">
    <property type="entry name" value="Peptidase_M2"/>
    <property type="match status" value="2"/>
</dbReference>
<comment type="cofactor">
    <cofactor evidence="11">
        <name>Zn(2+)</name>
        <dbReference type="ChEBI" id="CHEBI:29105"/>
    </cofactor>
    <text evidence="11">Binds 2 Zn(2+) ions per subunit.</text>
</comment>
<organism evidence="13 14">
    <name type="scientific">Manduca sexta</name>
    <name type="common">Tobacco hawkmoth</name>
    <name type="synonym">Tobacco hornworm</name>
    <dbReference type="NCBI Taxonomy" id="7130"/>
    <lineage>
        <taxon>Eukaryota</taxon>
        <taxon>Metazoa</taxon>
        <taxon>Ecdysozoa</taxon>
        <taxon>Arthropoda</taxon>
        <taxon>Hexapoda</taxon>
        <taxon>Insecta</taxon>
        <taxon>Pterygota</taxon>
        <taxon>Neoptera</taxon>
        <taxon>Endopterygota</taxon>
        <taxon>Lepidoptera</taxon>
        <taxon>Glossata</taxon>
        <taxon>Ditrysia</taxon>
        <taxon>Bombycoidea</taxon>
        <taxon>Sphingidae</taxon>
        <taxon>Sphinginae</taxon>
        <taxon>Sphingini</taxon>
        <taxon>Manduca</taxon>
    </lineage>
</organism>
<feature type="binding site" evidence="7">
    <location>
        <position position="404"/>
    </location>
    <ligand>
        <name>Zn(2+)</name>
        <dbReference type="ChEBI" id="CHEBI:29105"/>
        <label>1</label>
        <note>catalytic</note>
    </ligand>
</feature>
<keyword evidence="11" id="KW-0378">Hydrolase</keyword>
<name>A0A921YXR9_MANSE</name>
<reference evidence="13" key="1">
    <citation type="journal article" date="2016" name="Insect Biochem. Mol. Biol.">
        <title>Multifaceted biological insights from a draft genome sequence of the tobacco hornworm moth, Manduca sexta.</title>
        <authorList>
            <person name="Kanost M.R."/>
            <person name="Arrese E.L."/>
            <person name="Cao X."/>
            <person name="Chen Y.R."/>
            <person name="Chellapilla S."/>
            <person name="Goldsmith M.R."/>
            <person name="Grosse-Wilde E."/>
            <person name="Heckel D.G."/>
            <person name="Herndon N."/>
            <person name="Jiang H."/>
            <person name="Papanicolaou A."/>
            <person name="Qu J."/>
            <person name="Soulages J.L."/>
            <person name="Vogel H."/>
            <person name="Walters J."/>
            <person name="Waterhouse R.M."/>
            <person name="Ahn S.J."/>
            <person name="Almeida F.C."/>
            <person name="An C."/>
            <person name="Aqrawi P."/>
            <person name="Bretschneider A."/>
            <person name="Bryant W.B."/>
            <person name="Bucks S."/>
            <person name="Chao H."/>
            <person name="Chevignon G."/>
            <person name="Christen J.M."/>
            <person name="Clarke D.F."/>
            <person name="Dittmer N.T."/>
            <person name="Ferguson L.C.F."/>
            <person name="Garavelou S."/>
            <person name="Gordon K.H.J."/>
            <person name="Gunaratna R.T."/>
            <person name="Han Y."/>
            <person name="Hauser F."/>
            <person name="He Y."/>
            <person name="Heidel-Fischer H."/>
            <person name="Hirsh A."/>
            <person name="Hu Y."/>
            <person name="Jiang H."/>
            <person name="Kalra D."/>
            <person name="Klinner C."/>
            <person name="Konig C."/>
            <person name="Kovar C."/>
            <person name="Kroll A.R."/>
            <person name="Kuwar S.S."/>
            <person name="Lee S.L."/>
            <person name="Lehman R."/>
            <person name="Li K."/>
            <person name="Li Z."/>
            <person name="Liang H."/>
            <person name="Lovelace S."/>
            <person name="Lu Z."/>
            <person name="Mansfield J.H."/>
            <person name="McCulloch K.J."/>
            <person name="Mathew T."/>
            <person name="Morton B."/>
            <person name="Muzny D.M."/>
            <person name="Neunemann D."/>
            <person name="Ongeri F."/>
            <person name="Pauchet Y."/>
            <person name="Pu L.L."/>
            <person name="Pyrousis I."/>
            <person name="Rao X.J."/>
            <person name="Redding A."/>
            <person name="Roesel C."/>
            <person name="Sanchez-Gracia A."/>
            <person name="Schaack S."/>
            <person name="Shukla A."/>
            <person name="Tetreau G."/>
            <person name="Wang Y."/>
            <person name="Xiong G.H."/>
            <person name="Traut W."/>
            <person name="Walsh T.K."/>
            <person name="Worley K.C."/>
            <person name="Wu D."/>
            <person name="Wu W."/>
            <person name="Wu Y.Q."/>
            <person name="Zhang X."/>
            <person name="Zou Z."/>
            <person name="Zucker H."/>
            <person name="Briscoe A.D."/>
            <person name="Burmester T."/>
            <person name="Clem R.J."/>
            <person name="Feyereisen R."/>
            <person name="Grimmelikhuijzen C.J.P."/>
            <person name="Hamodrakas S.J."/>
            <person name="Hansson B.S."/>
            <person name="Huguet E."/>
            <person name="Jermiin L.S."/>
            <person name="Lan Q."/>
            <person name="Lehman H.K."/>
            <person name="Lorenzen M."/>
            <person name="Merzendorfer H."/>
            <person name="Michalopoulos I."/>
            <person name="Morton D.B."/>
            <person name="Muthukrishnan S."/>
            <person name="Oakeshott J.G."/>
            <person name="Palmer W."/>
            <person name="Park Y."/>
            <person name="Passarelli A.L."/>
            <person name="Rozas J."/>
            <person name="Schwartz L.M."/>
            <person name="Smith W."/>
            <person name="Southgate A."/>
            <person name="Vilcinskas A."/>
            <person name="Vogt R."/>
            <person name="Wang P."/>
            <person name="Werren J."/>
            <person name="Yu X.Q."/>
            <person name="Zhou J.J."/>
            <person name="Brown S.J."/>
            <person name="Scherer S.E."/>
            <person name="Richards S."/>
            <person name="Blissard G.W."/>
        </authorList>
    </citation>
    <scope>NUCLEOTIDE SEQUENCE</scope>
</reference>
<dbReference type="PANTHER" id="PTHR10514:SF27">
    <property type="entry name" value="ANGIOTENSIN-CONVERTING ENZYME"/>
    <property type="match status" value="1"/>
</dbReference>
<comment type="similarity">
    <text evidence="1 10 11">Belongs to the peptidase M2 family.</text>
</comment>
<accession>A0A921YXR9</accession>
<comment type="caution">
    <text evidence="10">Lacks conserved residue(s) required for the propagation of feature annotation.</text>
</comment>
<gene>
    <name evidence="13" type="ORF">O3G_MSEX004840</name>
</gene>
<feature type="active site" description="Proton acceptor 2" evidence="6">
    <location>
        <position position="405"/>
    </location>
</feature>
<feature type="binding site" evidence="9">
    <location>
        <position position="431"/>
    </location>
    <ligand>
        <name>Zn(2+)</name>
        <dbReference type="ChEBI" id="CHEBI:29105"/>
        <label>2</label>
        <note>catalytic</note>
    </ligand>
</feature>
<evidence type="ECO:0000256" key="9">
    <source>
        <dbReference type="PIRSR" id="PIRSR601548-8"/>
    </source>
</evidence>
<proteinExistence type="inferred from homology"/>
<dbReference type="Proteomes" id="UP000791440">
    <property type="component" value="Unassembled WGS sequence"/>
</dbReference>
<dbReference type="GO" id="GO:0008241">
    <property type="term" value="F:peptidyl-dipeptidase activity"/>
    <property type="evidence" value="ECO:0007669"/>
    <property type="project" value="InterPro"/>
</dbReference>
<evidence type="ECO:0000256" key="11">
    <source>
        <dbReference type="RuleBase" id="RU361144"/>
    </source>
</evidence>
<dbReference type="GO" id="GO:0006508">
    <property type="term" value="P:proteolysis"/>
    <property type="evidence" value="ECO:0007669"/>
    <property type="project" value="UniProtKB-KW"/>
</dbReference>
<sequence length="797" mass="93127">MKTLHLILILFTFKTYLCSDINELFETINKDYDELNAIGANIAWDSSVDPDNPELETRSEKYQRNLLAWQRRTCDRLAALDKSQLLNNTQRRQMYLLCKGPKFTNKEARLLSNLYDELQSIYSKAEVCIATENYISEINSTVIEDAILNYLTYIKEVYHMVDKDYVFVAAQIAAKQKWRKRNTICLKGEDDFQNMMVYSRNEEVLRWLWLVWREMVGPTMKLPYRQLVDVENRAARRNGYSNIGVSWREDLEIPNLRQLCRKLYNDILPLYKTLHGIVRYFLRKHYGNDVPEKGPIPAHLLGNMWAENWDSLLDLILKDSINLDERIKQSNWTVMHMVKRAEDFYQSLSLPAMTGSFWRESILERETDRNIRCHGAAADMFQDGDFRILFCGRVSMENFYVLHHELGHIQYYMAYEQQPAIFRQANKALHEAIGDTIMYGVLTPQHLHRLGLINDTTLYATNNNIELIELDNKKFDDLTETRFNTEQHKIRKRNGDMSDEIDPNNNNLELKIDENSIQIRTNDRELRIYHPEGIISSSNKVKIDFDTQENTPGDECFGNDDITVVTNSYGSEDIIDSISENEEQNRDKETVIDLPSDKELDENKIQKMTLEDTLLLKQALNKIPQIAFSFLIDEYRWRYFEGSLETINKDFWDLALELQGIAPPGGRGEKYFDVGAKFHVPDNTPLMRYFLSSFLQHQLFETLCKAAVFGRRNADESIPPTITMNKCDIYGSKTVGKILKDLMSRGHSQHWSDILEAITGERNISSAPLERYYRPLFKLLKRIVHAHRIPIGWCNVK</sequence>
<feature type="binding site" evidence="7">
    <location>
        <position position="431"/>
    </location>
    <ligand>
        <name>Zn(2+)</name>
        <dbReference type="ChEBI" id="CHEBI:29105"/>
        <label>1</label>
        <note>catalytic</note>
    </ligand>
</feature>
<evidence type="ECO:0000256" key="3">
    <source>
        <dbReference type="ARBA" id="ARBA00023157"/>
    </source>
</evidence>
<evidence type="ECO:0000256" key="12">
    <source>
        <dbReference type="SAM" id="SignalP"/>
    </source>
</evidence>
<dbReference type="GO" id="GO:0008237">
    <property type="term" value="F:metallopeptidase activity"/>
    <property type="evidence" value="ECO:0007669"/>
    <property type="project" value="UniProtKB-KW"/>
</dbReference>
<feature type="chain" id="PRO_5038276384" description="Angiotensin-converting enzyme" evidence="12">
    <location>
        <begin position="20"/>
        <end position="797"/>
    </location>
</feature>
<keyword evidence="4 5" id="KW-0325">Glycoprotein</keyword>
<evidence type="ECO:0000256" key="5">
    <source>
        <dbReference type="PIRSR" id="PIRSR601548-10"/>
    </source>
</evidence>
<evidence type="ECO:0000256" key="7">
    <source>
        <dbReference type="PIRSR" id="PIRSR601548-3"/>
    </source>
</evidence>
<dbReference type="CDD" id="cd06461">
    <property type="entry name" value="M2_ACE"/>
    <property type="match status" value="1"/>
</dbReference>
<dbReference type="EMBL" id="JH668342">
    <property type="protein sequence ID" value="KAG6447266.1"/>
    <property type="molecule type" value="Genomic_DNA"/>
</dbReference>
<feature type="binding site" evidence="7">
    <location>
        <position position="408"/>
    </location>
    <ligand>
        <name>Zn(2+)</name>
        <dbReference type="ChEBI" id="CHEBI:29105"/>
        <label>1</label>
        <note>catalytic</note>
    </ligand>
</feature>
<dbReference type="AlphaFoldDB" id="A0A921YXR9"/>
<evidence type="ECO:0000256" key="1">
    <source>
        <dbReference type="ARBA" id="ARBA00008139"/>
    </source>
</evidence>
<dbReference type="InterPro" id="IPR001548">
    <property type="entry name" value="Peptidase_M2"/>
</dbReference>
<dbReference type="GO" id="GO:0046872">
    <property type="term" value="F:metal ion binding"/>
    <property type="evidence" value="ECO:0007669"/>
    <property type="project" value="UniProtKB-KW"/>
</dbReference>
<evidence type="ECO:0000256" key="6">
    <source>
        <dbReference type="PIRSR" id="PIRSR601548-11"/>
    </source>
</evidence>
<feature type="disulfide bond" evidence="8 10">
    <location>
        <begin position="373"/>
        <end position="391"/>
    </location>
</feature>
<dbReference type="EMBL" id="JH668342">
    <property type="protein sequence ID" value="KAG6447268.1"/>
    <property type="molecule type" value="Genomic_DNA"/>
</dbReference>
<dbReference type="PRINTS" id="PR00791">
    <property type="entry name" value="PEPDIPTASEA"/>
</dbReference>
<dbReference type="EMBL" id="JH668342">
    <property type="protein sequence ID" value="KAG6447270.1"/>
    <property type="molecule type" value="Genomic_DNA"/>
</dbReference>
<keyword evidence="11" id="KW-0121">Carboxypeptidase</keyword>
<evidence type="ECO:0000256" key="2">
    <source>
        <dbReference type="ARBA" id="ARBA00022729"/>
    </source>
</evidence>
<dbReference type="SUPFAM" id="SSF55486">
    <property type="entry name" value="Metalloproteases ('zincins'), catalytic domain"/>
    <property type="match status" value="2"/>
</dbReference>
<keyword evidence="11" id="KW-0482">Metalloprotease</keyword>
<evidence type="ECO:0000313" key="14">
    <source>
        <dbReference type="Proteomes" id="UP000791440"/>
    </source>
</evidence>
<keyword evidence="11" id="KW-0645">Protease</keyword>
<dbReference type="EC" id="3.4.-.-" evidence="11"/>
<evidence type="ECO:0000256" key="10">
    <source>
        <dbReference type="PROSITE-ProRule" id="PRU01355"/>
    </source>
</evidence>